<proteinExistence type="inferred from homology"/>
<dbReference type="GO" id="GO:0042956">
    <property type="term" value="P:maltodextrin transmembrane transport"/>
    <property type="evidence" value="ECO:0007669"/>
    <property type="project" value="TreeGrafter"/>
</dbReference>
<dbReference type="GO" id="GO:0055052">
    <property type="term" value="C:ATP-binding cassette (ABC) transporter complex, substrate-binding subunit-containing"/>
    <property type="evidence" value="ECO:0007669"/>
    <property type="project" value="TreeGrafter"/>
</dbReference>
<keyword evidence="3" id="KW-0732">Signal</keyword>
<evidence type="ECO:0000256" key="1">
    <source>
        <dbReference type="ARBA" id="ARBA00008520"/>
    </source>
</evidence>
<reference evidence="4" key="1">
    <citation type="journal article" date="2007" name="ISME J.">
        <title>Genomic plasticity in prokaryotes: the case of the square haloarchaeon.</title>
        <authorList>
            <person name="Cuadros-Orellana S."/>
            <person name="Martin-Cuadrado A.B."/>
            <person name="Legault B."/>
            <person name="D'Auria G."/>
            <person name="Zhaxybayeva O."/>
            <person name="Papke R.T."/>
            <person name="Rodriguez-Valera F."/>
        </authorList>
    </citation>
    <scope>NUCLEOTIDE SEQUENCE</scope>
</reference>
<dbReference type="PANTHER" id="PTHR30061">
    <property type="entry name" value="MALTOSE-BINDING PERIPLASMIC PROTEIN"/>
    <property type="match status" value="1"/>
</dbReference>
<organism evidence="4">
    <name type="scientific">uncultured haloarchaeon</name>
    <dbReference type="NCBI Taxonomy" id="160804"/>
    <lineage>
        <taxon>Archaea</taxon>
        <taxon>Methanobacteriati</taxon>
        <taxon>Methanobacteriota</taxon>
        <taxon>Stenosarchaea group</taxon>
        <taxon>Halobacteria</taxon>
        <taxon>Halobacteriales</taxon>
        <taxon>Halobacteriaceae</taxon>
        <taxon>environmental samples</taxon>
    </lineage>
</organism>
<evidence type="ECO:0000313" key="4">
    <source>
        <dbReference type="EMBL" id="ABQ75931.1"/>
    </source>
</evidence>
<comment type="similarity">
    <text evidence="1">Belongs to the bacterial solute-binding protein 1 family.</text>
</comment>
<keyword evidence="2" id="KW-0813">Transport</keyword>
<dbReference type="PANTHER" id="PTHR30061:SF50">
    <property type="entry name" value="MALTOSE_MALTODEXTRIN-BINDING PERIPLASMIC PROTEIN"/>
    <property type="match status" value="1"/>
</dbReference>
<sequence length="434" mass="46141">MTKDRTQLSRRDILAATGSATIAGLAGCSGGGGGGGSQSTSGEDESGTNAIELLHAWSSGDGNAAIASLIEGFQDAHPDVSFAEEPVNGAARGNLDQVVSNRLQANDPPSTFQTWPGETLTKFGEAYASIEEDVWTDDLRENYLAGPKEQAKLDGTYVTVPLNIHRINNLFYNTAVLDEAGVDPNTLSSPADVVDACATVAENTDAVPFAQQTSSGWSTIQLWETTLLAQAGIDGYTAYTEGNGDVSQVQRALESVNNLREYYPSDSSSISFTEANTMVIEGDAAFIHQGDWAAGAYTGTDGFNYGEDWGQVTYPGTEGSYLLNMDSFPYFANNPSPEATKTFLRYCGSAEAQVRFNKAKGSIPPRKDADVSALNSFQQDQYDDFTTADNQPPSIQHGLAVSPGVATNIGSAFSGFLESYESDQSAEKLVTAFE</sequence>
<evidence type="ECO:0008006" key="5">
    <source>
        <dbReference type="Google" id="ProtNLM"/>
    </source>
</evidence>
<dbReference type="Pfam" id="PF13416">
    <property type="entry name" value="SBP_bac_8"/>
    <property type="match status" value="1"/>
</dbReference>
<dbReference type="SUPFAM" id="SSF53850">
    <property type="entry name" value="Periplasmic binding protein-like II"/>
    <property type="match status" value="1"/>
</dbReference>
<dbReference type="GO" id="GO:1901982">
    <property type="term" value="F:maltose binding"/>
    <property type="evidence" value="ECO:0007669"/>
    <property type="project" value="TreeGrafter"/>
</dbReference>
<dbReference type="GO" id="GO:0015768">
    <property type="term" value="P:maltose transport"/>
    <property type="evidence" value="ECO:0007669"/>
    <property type="project" value="TreeGrafter"/>
</dbReference>
<evidence type="ECO:0000256" key="2">
    <source>
        <dbReference type="ARBA" id="ARBA00022448"/>
    </source>
</evidence>
<dbReference type="InterPro" id="IPR006059">
    <property type="entry name" value="SBP"/>
</dbReference>
<dbReference type="PROSITE" id="PS51318">
    <property type="entry name" value="TAT"/>
    <property type="match status" value="1"/>
</dbReference>
<accession>A5YSH4</accession>
<protein>
    <recommendedName>
        <fullName evidence="5">Sugar ABC transporter substrate-binding protein</fullName>
    </recommendedName>
</protein>
<dbReference type="Gene3D" id="3.40.190.10">
    <property type="entry name" value="Periplasmic binding protein-like II"/>
    <property type="match status" value="2"/>
</dbReference>
<evidence type="ECO:0000256" key="3">
    <source>
        <dbReference type="ARBA" id="ARBA00022729"/>
    </source>
</evidence>
<dbReference type="PROSITE" id="PS51257">
    <property type="entry name" value="PROKAR_LIPOPROTEIN"/>
    <property type="match status" value="1"/>
</dbReference>
<dbReference type="AlphaFoldDB" id="A5YSH4"/>
<dbReference type="EMBL" id="EF583991">
    <property type="protein sequence ID" value="ABQ75931.1"/>
    <property type="molecule type" value="Genomic_DNA"/>
</dbReference>
<name>A5YSH4_9EURY</name>
<dbReference type="InterPro" id="IPR006311">
    <property type="entry name" value="TAT_signal"/>
</dbReference>